<dbReference type="Proteomes" id="UP000094622">
    <property type="component" value="Unassembled WGS sequence"/>
</dbReference>
<dbReference type="InterPro" id="IPR039425">
    <property type="entry name" value="RNA_pol_sigma-70-like"/>
</dbReference>
<evidence type="ECO:0000313" key="8">
    <source>
        <dbReference type="Proteomes" id="UP000094622"/>
    </source>
</evidence>
<dbReference type="PANTHER" id="PTHR43133:SF25">
    <property type="entry name" value="RNA POLYMERASE SIGMA FACTOR RFAY-RELATED"/>
    <property type="match status" value="1"/>
</dbReference>
<evidence type="ECO:0000256" key="2">
    <source>
        <dbReference type="ARBA" id="ARBA00023015"/>
    </source>
</evidence>
<dbReference type="InterPro" id="IPR007627">
    <property type="entry name" value="RNA_pol_sigma70_r2"/>
</dbReference>
<dbReference type="EMBL" id="MCRJ01000021">
    <property type="protein sequence ID" value="ODN71448.1"/>
    <property type="molecule type" value="Genomic_DNA"/>
</dbReference>
<accession>A0A1E3H531</accession>
<name>A0A1E3H531_9HYPH</name>
<dbReference type="PANTHER" id="PTHR43133">
    <property type="entry name" value="RNA POLYMERASE ECF-TYPE SIGMA FACTO"/>
    <property type="match status" value="1"/>
</dbReference>
<comment type="caution">
    <text evidence="7">The sequence shown here is derived from an EMBL/GenBank/DDBJ whole genome shotgun (WGS) entry which is preliminary data.</text>
</comment>
<evidence type="ECO:0000259" key="6">
    <source>
        <dbReference type="Pfam" id="PF08281"/>
    </source>
</evidence>
<dbReference type="Gene3D" id="1.10.1740.10">
    <property type="match status" value="1"/>
</dbReference>
<proteinExistence type="inferred from homology"/>
<dbReference type="InterPro" id="IPR013325">
    <property type="entry name" value="RNA_pol_sigma_r2"/>
</dbReference>
<evidence type="ECO:0000313" key="7">
    <source>
        <dbReference type="EMBL" id="ODN71448.1"/>
    </source>
</evidence>
<keyword evidence="4" id="KW-0804">Transcription</keyword>
<feature type="domain" description="RNA polymerase sigma factor 70 region 4 type 2" evidence="6">
    <location>
        <begin position="104"/>
        <end position="155"/>
    </location>
</feature>
<dbReference type="Pfam" id="PF04542">
    <property type="entry name" value="Sigma70_r2"/>
    <property type="match status" value="1"/>
</dbReference>
<dbReference type="PATRIC" id="fig|1439726.3.peg.1287"/>
<keyword evidence="8" id="KW-1185">Reference proteome</keyword>
<dbReference type="GO" id="GO:0006352">
    <property type="term" value="P:DNA-templated transcription initiation"/>
    <property type="evidence" value="ECO:0007669"/>
    <property type="project" value="InterPro"/>
</dbReference>
<dbReference type="NCBIfam" id="NF009164">
    <property type="entry name" value="PRK12511.1"/>
    <property type="match status" value="1"/>
</dbReference>
<evidence type="ECO:0000256" key="1">
    <source>
        <dbReference type="ARBA" id="ARBA00010641"/>
    </source>
</evidence>
<evidence type="ECO:0000256" key="3">
    <source>
        <dbReference type="ARBA" id="ARBA00023082"/>
    </source>
</evidence>
<dbReference type="InterPro" id="IPR013249">
    <property type="entry name" value="RNA_pol_sigma70_r4_t2"/>
</dbReference>
<dbReference type="InterPro" id="IPR036388">
    <property type="entry name" value="WH-like_DNA-bd_sf"/>
</dbReference>
<gene>
    <name evidence="7" type="primary">sigR_2</name>
    <name evidence="7" type="ORF">A6302_01225</name>
</gene>
<organism evidence="7 8">
    <name type="scientific">Methylobrevis pamukkalensis</name>
    <dbReference type="NCBI Taxonomy" id="1439726"/>
    <lineage>
        <taxon>Bacteria</taxon>
        <taxon>Pseudomonadati</taxon>
        <taxon>Pseudomonadota</taxon>
        <taxon>Alphaproteobacteria</taxon>
        <taxon>Hyphomicrobiales</taxon>
        <taxon>Pleomorphomonadaceae</taxon>
        <taxon>Methylobrevis</taxon>
    </lineage>
</organism>
<dbReference type="GO" id="GO:0003677">
    <property type="term" value="F:DNA binding"/>
    <property type="evidence" value="ECO:0007669"/>
    <property type="project" value="InterPro"/>
</dbReference>
<dbReference type="SUPFAM" id="SSF88946">
    <property type="entry name" value="Sigma2 domain of RNA polymerase sigma factors"/>
    <property type="match status" value="1"/>
</dbReference>
<dbReference type="CDD" id="cd06171">
    <property type="entry name" value="Sigma70_r4"/>
    <property type="match status" value="1"/>
</dbReference>
<reference evidence="7 8" key="1">
    <citation type="submission" date="2016-07" db="EMBL/GenBank/DDBJ databases">
        <title>Draft Genome Sequence of Methylobrevis pamukkalensis PK2.</title>
        <authorList>
            <person name="Vasilenko O.V."/>
            <person name="Doronina N.V."/>
            <person name="Shmareva M.N."/>
            <person name="Tarlachkov S.V."/>
            <person name="Mustakhimov I."/>
            <person name="Trotsenko Y.A."/>
        </authorList>
    </citation>
    <scope>NUCLEOTIDE SEQUENCE [LARGE SCALE GENOMIC DNA]</scope>
    <source>
        <strain evidence="7 8">PK2</strain>
    </source>
</reference>
<dbReference type="SUPFAM" id="SSF88659">
    <property type="entry name" value="Sigma3 and sigma4 domains of RNA polymerase sigma factors"/>
    <property type="match status" value="1"/>
</dbReference>
<keyword evidence="2" id="KW-0805">Transcription regulation</keyword>
<dbReference type="NCBIfam" id="TIGR02937">
    <property type="entry name" value="sigma70-ECF"/>
    <property type="match status" value="1"/>
</dbReference>
<dbReference type="AlphaFoldDB" id="A0A1E3H531"/>
<dbReference type="Pfam" id="PF08281">
    <property type="entry name" value="Sigma70_r4_2"/>
    <property type="match status" value="1"/>
</dbReference>
<protein>
    <submittedName>
        <fullName evidence="7">ECF RNA polymerase sigma factor SigR</fullName>
    </submittedName>
</protein>
<sequence>MKLPKPVDLTLHTEAMLRYARTLARGDHAAAEDMVGDALVRALEAEATFRQGGNLRGWLLSILHNTFVSARRRAASEQRRREGLAAVGEASMPPPQEGRVRLSQLAEAFERLPDEQRQVLHLVAVEGLAYQDAADILGIPVGTLMSRLGRARAALRRWEEGGGAVRPSLRIVGGTDGG</sequence>
<keyword evidence="3" id="KW-0731">Sigma factor</keyword>
<evidence type="ECO:0000256" key="4">
    <source>
        <dbReference type="ARBA" id="ARBA00023163"/>
    </source>
</evidence>
<dbReference type="InterPro" id="IPR014284">
    <property type="entry name" value="RNA_pol_sigma-70_dom"/>
</dbReference>
<dbReference type="OrthoDB" id="9797134at2"/>
<feature type="domain" description="RNA polymerase sigma-70 region 2" evidence="5">
    <location>
        <begin position="15"/>
        <end position="75"/>
    </location>
</feature>
<comment type="similarity">
    <text evidence="1">Belongs to the sigma-70 factor family. ECF subfamily.</text>
</comment>
<dbReference type="GO" id="GO:0016987">
    <property type="term" value="F:sigma factor activity"/>
    <property type="evidence" value="ECO:0007669"/>
    <property type="project" value="UniProtKB-KW"/>
</dbReference>
<dbReference type="Gene3D" id="1.10.10.10">
    <property type="entry name" value="Winged helix-like DNA-binding domain superfamily/Winged helix DNA-binding domain"/>
    <property type="match status" value="1"/>
</dbReference>
<dbReference type="InterPro" id="IPR013324">
    <property type="entry name" value="RNA_pol_sigma_r3/r4-like"/>
</dbReference>
<dbReference type="RefSeq" id="WP_069306197.1">
    <property type="nucleotide sequence ID" value="NZ_MCRJ01000021.1"/>
</dbReference>
<evidence type="ECO:0000259" key="5">
    <source>
        <dbReference type="Pfam" id="PF04542"/>
    </source>
</evidence>